<name>A0A3A6PH08_9BACL</name>
<protein>
    <submittedName>
        <fullName evidence="1">DNA alkylation repair protein</fullName>
    </submittedName>
</protein>
<keyword evidence="2" id="KW-1185">Reference proteome</keyword>
<dbReference type="EMBL" id="QXQB01000002">
    <property type="protein sequence ID" value="RJX39540.1"/>
    <property type="molecule type" value="Genomic_DNA"/>
</dbReference>
<comment type="caution">
    <text evidence="1">The sequence shown here is derived from an EMBL/GenBank/DDBJ whole genome shotgun (WGS) entry which is preliminary data.</text>
</comment>
<proteinExistence type="predicted"/>
<dbReference type="Gene3D" id="1.25.40.290">
    <property type="entry name" value="ARM repeat domains"/>
    <property type="match status" value="1"/>
</dbReference>
<sequence>MPESIAGRKGPRRASEIVPEALDLLNRGQIQTVNLTEWLAVDHIKLLRAVLVELGLQHHTAAMMSALERIEGQPAMKVIPAVAGEWLGMMRQQKDGQKEIVERLAAHTSDSVRCWAAYIIGLEALDLEQKLASIRRFAADHHFGVREIAWMAIRADVSQELLLSIQVLSEWVHEEDANLRRFAVEATRPRGVWAKHITELKVNPELGLPLLEPLKADTSKYVQDSVGNWLNDAAKSRPEWVAGLCQTWLALSGEASTKRIAARAQRSIKS</sequence>
<dbReference type="AlphaFoldDB" id="A0A3A6PH08"/>
<dbReference type="RefSeq" id="WP_120109109.1">
    <property type="nucleotide sequence ID" value="NZ_QXQB01000002.1"/>
</dbReference>
<evidence type="ECO:0000313" key="1">
    <source>
        <dbReference type="EMBL" id="RJX39540.1"/>
    </source>
</evidence>
<accession>A0A3A6PH08</accession>
<dbReference type="InterPro" id="IPR014825">
    <property type="entry name" value="DNA_alkylation"/>
</dbReference>
<dbReference type="Pfam" id="PF08713">
    <property type="entry name" value="DNA_alkylation"/>
    <property type="match status" value="1"/>
</dbReference>
<organism evidence="1 2">
    <name type="scientific">Paenibacillus pinisoli</name>
    <dbReference type="NCBI Taxonomy" id="1276110"/>
    <lineage>
        <taxon>Bacteria</taxon>
        <taxon>Bacillati</taxon>
        <taxon>Bacillota</taxon>
        <taxon>Bacilli</taxon>
        <taxon>Bacillales</taxon>
        <taxon>Paenibacillaceae</taxon>
        <taxon>Paenibacillus</taxon>
    </lineage>
</organism>
<evidence type="ECO:0000313" key="2">
    <source>
        <dbReference type="Proteomes" id="UP000267798"/>
    </source>
</evidence>
<dbReference type="InterPro" id="IPR016024">
    <property type="entry name" value="ARM-type_fold"/>
</dbReference>
<dbReference type="OrthoDB" id="9797162at2"/>
<dbReference type="Proteomes" id="UP000267798">
    <property type="component" value="Unassembled WGS sequence"/>
</dbReference>
<dbReference type="SUPFAM" id="SSF48371">
    <property type="entry name" value="ARM repeat"/>
    <property type="match status" value="1"/>
</dbReference>
<gene>
    <name evidence="1" type="ORF">D3P09_08960</name>
</gene>
<reference evidence="1 2" key="1">
    <citation type="submission" date="2018-09" db="EMBL/GenBank/DDBJ databases">
        <title>Paenibacillus aracenensis nov. sp. isolated from a cave in southern Spain.</title>
        <authorList>
            <person name="Jurado V."/>
            <person name="Gutierrez-Patricio S."/>
            <person name="Gonzalez-Pimentel J.L."/>
            <person name="Miller A.Z."/>
            <person name="Laiz L."/>
            <person name="Saiz-Jimenez C."/>
        </authorList>
    </citation>
    <scope>NUCLEOTIDE SEQUENCE [LARGE SCALE GENOMIC DNA]</scope>
    <source>
        <strain evidence="1 2">JCM 19203</strain>
    </source>
</reference>